<dbReference type="NCBIfam" id="TIGR03725">
    <property type="entry name" value="T6A_YeaZ"/>
    <property type="match status" value="1"/>
</dbReference>
<dbReference type="EMBL" id="JBBLZC010000020">
    <property type="protein sequence ID" value="MEK0084950.1"/>
    <property type="molecule type" value="Genomic_DNA"/>
</dbReference>
<feature type="domain" description="Gcp-like" evidence="1">
    <location>
        <begin position="34"/>
        <end position="129"/>
    </location>
</feature>
<reference evidence="2 3" key="1">
    <citation type="submission" date="2024-01" db="EMBL/GenBank/DDBJ databases">
        <title>Multi-omics insights into the function and evolution of sodium benzoate biodegradation pathways in Benzoatithermus flavus gen. nov., sp. nov. from hot spring.</title>
        <authorList>
            <person name="Hu C.-J."/>
            <person name="Li W.-J."/>
        </authorList>
    </citation>
    <scope>NUCLEOTIDE SEQUENCE [LARGE SCALE GENOMIC DNA]</scope>
    <source>
        <strain evidence="2 3">SYSU G07066</strain>
    </source>
</reference>
<dbReference type="Proteomes" id="UP001375743">
    <property type="component" value="Unassembled WGS sequence"/>
</dbReference>
<dbReference type="Gene3D" id="3.30.420.40">
    <property type="match status" value="2"/>
</dbReference>
<keyword evidence="2" id="KW-0012">Acyltransferase</keyword>
<dbReference type="InterPro" id="IPR043129">
    <property type="entry name" value="ATPase_NBD"/>
</dbReference>
<dbReference type="CDD" id="cd24032">
    <property type="entry name" value="ASKHA_NBD_TsaB"/>
    <property type="match status" value="1"/>
</dbReference>
<evidence type="ECO:0000313" key="2">
    <source>
        <dbReference type="EMBL" id="MEK0084950.1"/>
    </source>
</evidence>
<gene>
    <name evidence="2" type="primary">tsaB</name>
    <name evidence="2" type="ORF">U1T56_17490</name>
</gene>
<dbReference type="PANTHER" id="PTHR11735">
    <property type="entry name" value="TRNA N6-ADENOSINE THREONYLCARBAMOYLTRANSFERASE"/>
    <property type="match status" value="1"/>
</dbReference>
<dbReference type="RefSeq" id="WP_418160798.1">
    <property type="nucleotide sequence ID" value="NZ_JBBLZC010000020.1"/>
</dbReference>
<comment type="caution">
    <text evidence="2">The sequence shown here is derived from an EMBL/GenBank/DDBJ whole genome shotgun (WGS) entry which is preliminary data.</text>
</comment>
<dbReference type="InterPro" id="IPR022496">
    <property type="entry name" value="T6A_TsaB"/>
</dbReference>
<accession>A0ABU8XUS5</accession>
<name>A0ABU8XUS5_9PROT</name>
<protein>
    <submittedName>
        <fullName evidence="2">tRNA (Adenosine(37)-N6)-threonylcarbamoyltransferase complex dimerization subunit type 1 TsaB</fullName>
        <ecNumber evidence="2">2.3.1.234</ecNumber>
    </submittedName>
</protein>
<proteinExistence type="predicted"/>
<evidence type="ECO:0000259" key="1">
    <source>
        <dbReference type="Pfam" id="PF00814"/>
    </source>
</evidence>
<keyword evidence="2" id="KW-0808">Transferase</keyword>
<dbReference type="Pfam" id="PF00814">
    <property type="entry name" value="TsaD"/>
    <property type="match status" value="1"/>
</dbReference>
<keyword evidence="3" id="KW-1185">Reference proteome</keyword>
<dbReference type="GO" id="GO:0061711">
    <property type="term" value="F:tRNA N(6)-L-threonylcarbamoyladenine synthase activity"/>
    <property type="evidence" value="ECO:0007669"/>
    <property type="project" value="UniProtKB-EC"/>
</dbReference>
<dbReference type="InterPro" id="IPR000905">
    <property type="entry name" value="Gcp-like_dom"/>
</dbReference>
<dbReference type="PANTHER" id="PTHR11735:SF11">
    <property type="entry name" value="TRNA THREONYLCARBAMOYLADENOSINE BIOSYNTHESIS PROTEIN TSAB"/>
    <property type="match status" value="1"/>
</dbReference>
<dbReference type="SUPFAM" id="SSF53067">
    <property type="entry name" value="Actin-like ATPase domain"/>
    <property type="match status" value="2"/>
</dbReference>
<organism evidence="2 3">
    <name type="scientific">Benzoatithermus flavus</name>
    <dbReference type="NCBI Taxonomy" id="3108223"/>
    <lineage>
        <taxon>Bacteria</taxon>
        <taxon>Pseudomonadati</taxon>
        <taxon>Pseudomonadota</taxon>
        <taxon>Alphaproteobacteria</taxon>
        <taxon>Geminicoccales</taxon>
        <taxon>Geminicoccaceae</taxon>
        <taxon>Benzoatithermus</taxon>
    </lineage>
</organism>
<evidence type="ECO:0000313" key="3">
    <source>
        <dbReference type="Proteomes" id="UP001375743"/>
    </source>
</evidence>
<sequence length="230" mass="24143">MRRLLAIDTSGPALSVAVAVGPELVACRLEPLVRGHAERLLPTSSLVMAEAGWRWPDLDLVVVTLGPGNFTGLRAGIAVARALCLTLGIPALGLGTLETVAEAAAARSTRPDLPLLAAMDARRDEFYAQTFAPDLVPRGPVELVRRQDLPGRVESPCRLAGDAAAALATQLQGVHEAVESGPDARYAARLAWRRLASGARPRRGTALRPLYIRPPDAKLSAGASLVAASS</sequence>
<dbReference type="EC" id="2.3.1.234" evidence="2"/>